<evidence type="ECO:0000256" key="5">
    <source>
        <dbReference type="SAM" id="Phobius"/>
    </source>
</evidence>
<dbReference type="Proteomes" id="UP000232149">
    <property type="component" value="Unassembled WGS sequence"/>
</dbReference>
<dbReference type="Pfam" id="PF01564">
    <property type="entry name" value="Spermine_synth"/>
    <property type="match status" value="1"/>
</dbReference>
<feature type="transmembrane region" description="Helical" evidence="5">
    <location>
        <begin position="82"/>
        <end position="105"/>
    </location>
</feature>
<dbReference type="PANTHER" id="PTHR43317:SF1">
    <property type="entry name" value="THERMOSPERMINE SYNTHASE ACAULIS5"/>
    <property type="match status" value="1"/>
</dbReference>
<dbReference type="SUPFAM" id="SSF53335">
    <property type="entry name" value="S-adenosyl-L-methionine-dependent methyltransferases"/>
    <property type="match status" value="1"/>
</dbReference>
<evidence type="ECO:0000256" key="3">
    <source>
        <dbReference type="ARBA" id="ARBA00023115"/>
    </source>
</evidence>
<evidence type="ECO:0000313" key="7">
    <source>
        <dbReference type="EMBL" id="PJZ59406.1"/>
    </source>
</evidence>
<evidence type="ECO:0000313" key="8">
    <source>
        <dbReference type="Proteomes" id="UP000232149"/>
    </source>
</evidence>
<accession>A0ABX4NU76</accession>
<evidence type="ECO:0000256" key="2">
    <source>
        <dbReference type="ARBA" id="ARBA00022679"/>
    </source>
</evidence>
<evidence type="ECO:0000256" key="1">
    <source>
        <dbReference type="ARBA" id="ARBA00007867"/>
    </source>
</evidence>
<comment type="similarity">
    <text evidence="1">Belongs to the spermidine/spermine synthase family.</text>
</comment>
<feature type="transmembrane region" description="Helical" evidence="5">
    <location>
        <begin position="20"/>
        <end position="41"/>
    </location>
</feature>
<evidence type="ECO:0000256" key="4">
    <source>
        <dbReference type="PROSITE-ProRule" id="PRU00354"/>
    </source>
</evidence>
<feature type="transmembrane region" description="Helical" evidence="5">
    <location>
        <begin position="47"/>
        <end position="70"/>
    </location>
</feature>
<name>A0ABX4NU76_9LEPT</name>
<keyword evidence="5" id="KW-0812">Transmembrane</keyword>
<proteinExistence type="inferred from homology"/>
<organism evidence="7 8">
    <name type="scientific">Leptospira adleri</name>
    <dbReference type="NCBI Taxonomy" id="2023186"/>
    <lineage>
        <taxon>Bacteria</taxon>
        <taxon>Pseudomonadati</taxon>
        <taxon>Spirochaetota</taxon>
        <taxon>Spirochaetia</taxon>
        <taxon>Leptospirales</taxon>
        <taxon>Leptospiraceae</taxon>
        <taxon>Leptospira</taxon>
    </lineage>
</organism>
<feature type="transmembrane region" description="Helical" evidence="5">
    <location>
        <begin position="141"/>
        <end position="160"/>
    </location>
</feature>
<keyword evidence="2 4" id="KW-0808">Transferase</keyword>
<keyword evidence="8" id="KW-1185">Reference proteome</keyword>
<comment type="caution">
    <text evidence="7">The sequence shown here is derived from an EMBL/GenBank/DDBJ whole genome shotgun (WGS) entry which is preliminary data.</text>
</comment>
<protein>
    <submittedName>
        <fullName evidence="7">Spermidine synthase</fullName>
        <ecNumber evidence="7">2.5.1.16</ecNumber>
    </submittedName>
</protein>
<feature type="transmembrane region" description="Helical" evidence="5">
    <location>
        <begin position="111"/>
        <end position="129"/>
    </location>
</feature>
<comment type="caution">
    <text evidence="4">Lacks conserved residue(s) required for the propagation of feature annotation.</text>
</comment>
<keyword evidence="5" id="KW-0472">Membrane</keyword>
<dbReference type="InterPro" id="IPR030373">
    <property type="entry name" value="PABS_CS"/>
</dbReference>
<dbReference type="PANTHER" id="PTHR43317">
    <property type="entry name" value="THERMOSPERMINE SYNTHASE ACAULIS5"/>
    <property type="match status" value="1"/>
</dbReference>
<feature type="non-terminal residue" evidence="7">
    <location>
        <position position="294"/>
    </location>
</feature>
<dbReference type="GO" id="GO:0004766">
    <property type="term" value="F:spermidine synthase activity"/>
    <property type="evidence" value="ECO:0007669"/>
    <property type="project" value="UniProtKB-EC"/>
</dbReference>
<dbReference type="EMBL" id="NPDU01000160">
    <property type="protein sequence ID" value="PJZ59406.1"/>
    <property type="molecule type" value="Genomic_DNA"/>
</dbReference>
<sequence length="294" mass="32991">MGVGSWLSKYVEKDLIPKFLEIELAIGLVGGFSAAILYLSFGQIRFFQVPLFLLVILVGILVGLEIPVLLRILKKELQFKELVSRVLSLDYVGALLASILFPIFFAPKLGLIRTGFLFGILNAGVALWGTWALPLKYSRMILLRAQSVIVLTLLILGFSFSDLVTYYSEETLYTDEIILSKQSQFQRIIVTRWKNEIRLFLNGHLQFSSRDEYRYHETLVHPAILAHPSPKNVLVLGGGDGLAVREILKHEGIEKITLVDLDPAVTGLFTDHNVLKELNEGSLRNPKVTVINTD</sequence>
<keyword evidence="5" id="KW-1133">Transmembrane helix</keyword>
<keyword evidence="3 4" id="KW-0620">Polyamine biosynthesis</keyword>
<dbReference type="InterPro" id="IPR030374">
    <property type="entry name" value="PABS"/>
</dbReference>
<dbReference type="Gene3D" id="3.40.50.150">
    <property type="entry name" value="Vaccinia Virus protein VP39"/>
    <property type="match status" value="1"/>
</dbReference>
<reference evidence="7 8" key="1">
    <citation type="submission" date="2017-07" db="EMBL/GenBank/DDBJ databases">
        <title>Leptospira spp. isolated from tropical soils.</title>
        <authorList>
            <person name="Thibeaux R."/>
            <person name="Iraola G."/>
            <person name="Ferres I."/>
            <person name="Bierque E."/>
            <person name="Girault D."/>
            <person name="Soupe-Gilbert M.-E."/>
            <person name="Picardeau M."/>
            <person name="Goarant C."/>
        </authorList>
    </citation>
    <scope>NUCLEOTIDE SEQUENCE [LARGE SCALE GENOMIC DNA]</scope>
    <source>
        <strain evidence="7 8">FH2-B-D1</strain>
    </source>
</reference>
<dbReference type="PROSITE" id="PS01330">
    <property type="entry name" value="PABS_1"/>
    <property type="match status" value="1"/>
</dbReference>
<gene>
    <name evidence="7" type="ORF">CH376_23885</name>
</gene>
<dbReference type="InterPro" id="IPR029063">
    <property type="entry name" value="SAM-dependent_MTases_sf"/>
</dbReference>
<feature type="domain" description="PABS" evidence="6">
    <location>
        <begin position="152"/>
        <end position="294"/>
    </location>
</feature>
<evidence type="ECO:0000259" key="6">
    <source>
        <dbReference type="PROSITE" id="PS51006"/>
    </source>
</evidence>
<dbReference type="PROSITE" id="PS51006">
    <property type="entry name" value="PABS_2"/>
    <property type="match status" value="1"/>
</dbReference>
<dbReference type="EC" id="2.5.1.16" evidence="7"/>